<evidence type="ECO:0000313" key="2">
    <source>
        <dbReference type="EMBL" id="SEJ15815.1"/>
    </source>
</evidence>
<reference evidence="2 3" key="1">
    <citation type="submission" date="2016-10" db="EMBL/GenBank/DDBJ databases">
        <authorList>
            <person name="de Groot N.N."/>
        </authorList>
    </citation>
    <scope>NUCLEOTIDE SEQUENCE [LARGE SCALE GENOMIC DNA]</scope>
    <source>
        <strain evidence="2 3">DSM 22187</strain>
    </source>
</reference>
<feature type="transmembrane region" description="Helical" evidence="1">
    <location>
        <begin position="88"/>
        <end position="110"/>
    </location>
</feature>
<keyword evidence="3" id="KW-1185">Reference proteome</keyword>
<feature type="transmembrane region" description="Helical" evidence="1">
    <location>
        <begin position="6"/>
        <end position="26"/>
    </location>
</feature>
<dbReference type="GeneID" id="35004196"/>
<feature type="transmembrane region" description="Helical" evidence="1">
    <location>
        <begin position="130"/>
        <end position="163"/>
    </location>
</feature>
<evidence type="ECO:0000313" key="3">
    <source>
        <dbReference type="Proteomes" id="UP000198888"/>
    </source>
</evidence>
<proteinExistence type="predicted"/>
<keyword evidence="1" id="KW-0812">Transmembrane</keyword>
<name>A0A1H6WTY6_9EURY</name>
<keyword evidence="1" id="KW-1133">Transmembrane helix</keyword>
<dbReference type="KEGG" id="hae:halTADL_3429"/>
<dbReference type="OrthoDB" id="343232at2157"/>
<dbReference type="RefSeq" id="WP_089673352.1">
    <property type="nucleotide sequence ID" value="NZ_CP024845.1"/>
</dbReference>
<sequence>MNRYAPELALVAGGLLGTVFGGFVLFSVGEFYSAVIVCVLFGYPFAAYAIYNDDEPTTVLPPRAVTGVAGLAGVGVVLDVLRLSSTTLGSLLFGFLLALVVFLPVAAYAAQYGTPPTWLKPRLVERTGTLLAVGLLAAGIASGASTAGSISALLVFLAATLFAARSTGVSRRRRSVVPVVGLLTAAGLLAVGVVRSGSLDPWVTAALASAFGPLLYIVLATSAQT</sequence>
<feature type="transmembrane region" description="Helical" evidence="1">
    <location>
        <begin position="175"/>
        <end position="195"/>
    </location>
</feature>
<feature type="transmembrane region" description="Helical" evidence="1">
    <location>
        <begin position="201"/>
        <end position="219"/>
    </location>
</feature>
<feature type="transmembrane region" description="Helical" evidence="1">
    <location>
        <begin position="63"/>
        <end position="81"/>
    </location>
</feature>
<keyword evidence="1" id="KW-0472">Membrane</keyword>
<organism evidence="2 3">
    <name type="scientific">Halohasta litchfieldiae</name>
    <dbReference type="NCBI Taxonomy" id="1073996"/>
    <lineage>
        <taxon>Archaea</taxon>
        <taxon>Methanobacteriati</taxon>
        <taxon>Methanobacteriota</taxon>
        <taxon>Stenosarchaea group</taxon>
        <taxon>Halobacteria</taxon>
        <taxon>Halobacteriales</taxon>
        <taxon>Haloferacaceae</taxon>
        <taxon>Halohasta</taxon>
    </lineage>
</organism>
<dbReference type="AlphaFoldDB" id="A0A1H6WTY6"/>
<protein>
    <submittedName>
        <fullName evidence="2">Uncharacterized protein</fullName>
    </submittedName>
</protein>
<feature type="transmembrane region" description="Helical" evidence="1">
    <location>
        <begin position="31"/>
        <end position="51"/>
    </location>
</feature>
<dbReference type="Proteomes" id="UP000198888">
    <property type="component" value="Unassembled WGS sequence"/>
</dbReference>
<gene>
    <name evidence="2" type="ORF">SAMN05444271_12611</name>
</gene>
<accession>A0A1H6WTY6</accession>
<accession>A0A2H4Q6Y6</accession>
<dbReference type="EMBL" id="FNYR01000026">
    <property type="protein sequence ID" value="SEJ15815.1"/>
    <property type="molecule type" value="Genomic_DNA"/>
</dbReference>
<evidence type="ECO:0000256" key="1">
    <source>
        <dbReference type="SAM" id="Phobius"/>
    </source>
</evidence>
<dbReference type="STRING" id="1073996.SAMN05444271_12611"/>